<feature type="domain" description="Globin" evidence="8">
    <location>
        <begin position="3"/>
        <end position="147"/>
    </location>
</feature>
<dbReference type="InterPro" id="IPR002337">
    <property type="entry name" value="Hemoglobin_b"/>
</dbReference>
<reference evidence="9" key="1">
    <citation type="journal article" date="2022" name="bioRxiv">
        <title>Sequencing and chromosome-scale assembly of the giantPleurodeles waltlgenome.</title>
        <authorList>
            <person name="Brown T."/>
            <person name="Elewa A."/>
            <person name="Iarovenko S."/>
            <person name="Subramanian E."/>
            <person name="Araus A.J."/>
            <person name="Petzold A."/>
            <person name="Susuki M."/>
            <person name="Suzuki K.-i.T."/>
            <person name="Hayashi T."/>
            <person name="Toyoda A."/>
            <person name="Oliveira C."/>
            <person name="Osipova E."/>
            <person name="Leigh N.D."/>
            <person name="Simon A."/>
            <person name="Yun M.H."/>
        </authorList>
    </citation>
    <scope>NUCLEOTIDE SEQUENCE</scope>
    <source>
        <strain evidence="9">20211129_DDA</strain>
        <tissue evidence="9">Liver</tissue>
    </source>
</reference>
<keyword evidence="4 7" id="KW-0561">Oxygen transport</keyword>
<evidence type="ECO:0000256" key="3">
    <source>
        <dbReference type="ARBA" id="ARBA00022617"/>
    </source>
</evidence>
<organism evidence="9 10">
    <name type="scientific">Pleurodeles waltl</name>
    <name type="common">Iberian ribbed newt</name>
    <dbReference type="NCBI Taxonomy" id="8319"/>
    <lineage>
        <taxon>Eukaryota</taxon>
        <taxon>Metazoa</taxon>
        <taxon>Chordata</taxon>
        <taxon>Craniata</taxon>
        <taxon>Vertebrata</taxon>
        <taxon>Euteleostomi</taxon>
        <taxon>Amphibia</taxon>
        <taxon>Batrachia</taxon>
        <taxon>Caudata</taxon>
        <taxon>Salamandroidea</taxon>
        <taxon>Salamandridae</taxon>
        <taxon>Pleurodelinae</taxon>
        <taxon>Pleurodeles</taxon>
    </lineage>
</organism>
<dbReference type="PRINTS" id="PR00814">
    <property type="entry name" value="BETAHAEM"/>
</dbReference>
<comment type="caution">
    <text evidence="9">The sequence shown here is derived from an EMBL/GenBank/DDBJ whole genome shotgun (WGS) entry which is preliminary data.</text>
</comment>
<dbReference type="GO" id="GO:0004601">
    <property type="term" value="F:peroxidase activity"/>
    <property type="evidence" value="ECO:0007669"/>
    <property type="project" value="TreeGrafter"/>
</dbReference>
<dbReference type="FunFam" id="1.10.490.10:FF:000001">
    <property type="entry name" value="Hemoglobin subunit beta"/>
    <property type="match status" value="1"/>
</dbReference>
<dbReference type="GO" id="GO:0031838">
    <property type="term" value="C:haptoglobin-hemoglobin complex"/>
    <property type="evidence" value="ECO:0007669"/>
    <property type="project" value="TreeGrafter"/>
</dbReference>
<dbReference type="AlphaFoldDB" id="A0AAV7PC77"/>
<evidence type="ECO:0000313" key="9">
    <source>
        <dbReference type="EMBL" id="KAJ1125918.1"/>
    </source>
</evidence>
<protein>
    <recommendedName>
        <fullName evidence="8">Globin domain-containing protein</fullName>
    </recommendedName>
</protein>
<dbReference type="GO" id="GO:0043177">
    <property type="term" value="F:organic acid binding"/>
    <property type="evidence" value="ECO:0007669"/>
    <property type="project" value="TreeGrafter"/>
</dbReference>
<dbReference type="GO" id="GO:0020037">
    <property type="term" value="F:heme binding"/>
    <property type="evidence" value="ECO:0007669"/>
    <property type="project" value="InterPro"/>
</dbReference>
<dbReference type="PANTHER" id="PTHR11442:SF7">
    <property type="entry name" value="HEMOGLOBIN SUBUNIT EPSILON"/>
    <property type="match status" value="1"/>
</dbReference>
<dbReference type="InterPro" id="IPR009050">
    <property type="entry name" value="Globin-like_sf"/>
</dbReference>
<evidence type="ECO:0000259" key="8">
    <source>
        <dbReference type="PROSITE" id="PS01033"/>
    </source>
</evidence>
<dbReference type="InterPro" id="IPR000971">
    <property type="entry name" value="Globin"/>
</dbReference>
<dbReference type="Proteomes" id="UP001066276">
    <property type="component" value="Chromosome 7"/>
</dbReference>
<dbReference type="GO" id="GO:0031720">
    <property type="term" value="F:haptoglobin binding"/>
    <property type="evidence" value="ECO:0007669"/>
    <property type="project" value="TreeGrafter"/>
</dbReference>
<proteinExistence type="inferred from homology"/>
<dbReference type="PROSITE" id="PS01033">
    <property type="entry name" value="GLOBIN"/>
    <property type="match status" value="1"/>
</dbReference>
<comment type="similarity">
    <text evidence="1 7">Belongs to the globin family.</text>
</comment>
<dbReference type="SUPFAM" id="SSF46458">
    <property type="entry name" value="Globin-like"/>
    <property type="match status" value="1"/>
</dbReference>
<dbReference type="Pfam" id="PF00042">
    <property type="entry name" value="Globin"/>
    <property type="match status" value="1"/>
</dbReference>
<keyword evidence="10" id="KW-1185">Reference proteome</keyword>
<dbReference type="GO" id="GO:0005833">
    <property type="term" value="C:hemoglobin complex"/>
    <property type="evidence" value="ECO:0007669"/>
    <property type="project" value="InterPro"/>
</dbReference>
<evidence type="ECO:0000256" key="7">
    <source>
        <dbReference type="RuleBase" id="RU000356"/>
    </source>
</evidence>
<dbReference type="PANTHER" id="PTHR11442">
    <property type="entry name" value="HEMOGLOBIN FAMILY MEMBER"/>
    <property type="match status" value="1"/>
</dbReference>
<evidence type="ECO:0000313" key="10">
    <source>
        <dbReference type="Proteomes" id="UP001066276"/>
    </source>
</evidence>
<keyword evidence="6" id="KW-0408">Iron</keyword>
<sequence length="147" mass="16034">MVQWTAEEKAAIASVWAQVDVEADGQETLARVLIVFPWTQRYFSTFGDLSSAAAISSNPKVRAHGQKVLSALAGAVHHLDNIKHTLAKLSELHADTLHVDPQNFQLLGNCLVIVLARKLGAAFTPEVHAAWEKFLAVSCAALSKHYH</sequence>
<dbReference type="GO" id="GO:0019825">
    <property type="term" value="F:oxygen binding"/>
    <property type="evidence" value="ECO:0007669"/>
    <property type="project" value="InterPro"/>
</dbReference>
<dbReference type="GO" id="GO:0042744">
    <property type="term" value="P:hydrogen peroxide catabolic process"/>
    <property type="evidence" value="ECO:0007669"/>
    <property type="project" value="TreeGrafter"/>
</dbReference>
<keyword evidence="5" id="KW-0479">Metal-binding</keyword>
<dbReference type="GO" id="GO:0046872">
    <property type="term" value="F:metal ion binding"/>
    <property type="evidence" value="ECO:0007669"/>
    <property type="project" value="UniProtKB-KW"/>
</dbReference>
<accession>A0AAV7PC77</accession>
<dbReference type="CDD" id="cd08925">
    <property type="entry name" value="Hb-beta-like"/>
    <property type="match status" value="1"/>
</dbReference>
<dbReference type="EMBL" id="JANPWB010000011">
    <property type="protein sequence ID" value="KAJ1125918.1"/>
    <property type="molecule type" value="Genomic_DNA"/>
</dbReference>
<evidence type="ECO:0000256" key="4">
    <source>
        <dbReference type="ARBA" id="ARBA00022621"/>
    </source>
</evidence>
<dbReference type="InterPro" id="IPR050056">
    <property type="entry name" value="Hemoglobin_oxygen_transport"/>
</dbReference>
<keyword evidence="3 7" id="KW-0349">Heme</keyword>
<keyword evidence="2 7" id="KW-0813">Transport</keyword>
<evidence type="ECO:0000256" key="5">
    <source>
        <dbReference type="ARBA" id="ARBA00022723"/>
    </source>
</evidence>
<dbReference type="InterPro" id="IPR012292">
    <property type="entry name" value="Globin/Proto"/>
</dbReference>
<evidence type="ECO:0000256" key="2">
    <source>
        <dbReference type="ARBA" id="ARBA00022448"/>
    </source>
</evidence>
<gene>
    <name evidence="9" type="ORF">NDU88_004333</name>
</gene>
<evidence type="ECO:0000256" key="6">
    <source>
        <dbReference type="ARBA" id="ARBA00023004"/>
    </source>
</evidence>
<dbReference type="GO" id="GO:0005344">
    <property type="term" value="F:oxygen carrier activity"/>
    <property type="evidence" value="ECO:0007669"/>
    <property type="project" value="UniProtKB-KW"/>
</dbReference>
<dbReference type="Gene3D" id="1.10.490.10">
    <property type="entry name" value="Globins"/>
    <property type="match status" value="1"/>
</dbReference>
<name>A0AAV7PC77_PLEWA</name>
<dbReference type="GO" id="GO:0072562">
    <property type="term" value="C:blood microparticle"/>
    <property type="evidence" value="ECO:0007669"/>
    <property type="project" value="TreeGrafter"/>
</dbReference>
<evidence type="ECO:0000256" key="1">
    <source>
        <dbReference type="ARBA" id="ARBA00008705"/>
    </source>
</evidence>